<evidence type="ECO:0000256" key="5">
    <source>
        <dbReference type="ARBA" id="ARBA00022777"/>
    </source>
</evidence>
<dbReference type="Gene3D" id="3.30.450.20">
    <property type="entry name" value="PAS domain"/>
    <property type="match status" value="1"/>
</dbReference>
<proteinExistence type="predicted"/>
<dbReference type="InterPro" id="IPR003661">
    <property type="entry name" value="HisK_dim/P_dom"/>
</dbReference>
<dbReference type="SUPFAM" id="SSF55874">
    <property type="entry name" value="ATPase domain of HSP90 chaperone/DNA topoisomerase II/histidine kinase"/>
    <property type="match status" value="1"/>
</dbReference>
<evidence type="ECO:0000256" key="2">
    <source>
        <dbReference type="ARBA" id="ARBA00012438"/>
    </source>
</evidence>
<evidence type="ECO:0000256" key="3">
    <source>
        <dbReference type="ARBA" id="ARBA00022553"/>
    </source>
</evidence>
<keyword evidence="4" id="KW-0808">Transferase</keyword>
<dbReference type="EMBL" id="NMOS02000015">
    <property type="protein sequence ID" value="RDH40140.1"/>
    <property type="molecule type" value="Genomic_DNA"/>
</dbReference>
<dbReference type="InterPro" id="IPR036890">
    <property type="entry name" value="HATPase_C_sf"/>
</dbReference>
<dbReference type="PANTHER" id="PTHR43711:SF1">
    <property type="entry name" value="HISTIDINE KINASE 1"/>
    <property type="match status" value="1"/>
</dbReference>
<keyword evidence="5 8" id="KW-0418">Kinase</keyword>
<dbReference type="SUPFAM" id="SSF47384">
    <property type="entry name" value="Homodimeric domain of signal transducing histidine kinase"/>
    <property type="match status" value="1"/>
</dbReference>
<protein>
    <recommendedName>
        <fullName evidence="2">histidine kinase</fullName>
        <ecNumber evidence="2">2.7.13.3</ecNumber>
    </recommendedName>
</protein>
<evidence type="ECO:0000256" key="1">
    <source>
        <dbReference type="ARBA" id="ARBA00000085"/>
    </source>
</evidence>
<keyword evidence="6" id="KW-0902">Two-component regulatory system</keyword>
<dbReference type="PANTHER" id="PTHR43711">
    <property type="entry name" value="TWO-COMPONENT HISTIDINE KINASE"/>
    <property type="match status" value="1"/>
</dbReference>
<dbReference type="PROSITE" id="PS50109">
    <property type="entry name" value="HIS_KIN"/>
    <property type="match status" value="1"/>
</dbReference>
<keyword evidence="9" id="KW-1185">Reference proteome</keyword>
<dbReference type="CDD" id="cd00082">
    <property type="entry name" value="HisKA"/>
    <property type="match status" value="1"/>
</dbReference>
<comment type="catalytic activity">
    <reaction evidence="1">
        <text>ATP + protein L-histidine = ADP + protein N-phospho-L-histidine.</text>
        <dbReference type="EC" id="2.7.13.3"/>
    </reaction>
</comment>
<dbReference type="SMART" id="SM00387">
    <property type="entry name" value="HATPase_c"/>
    <property type="match status" value="1"/>
</dbReference>
<gene>
    <name evidence="8" type="ORF">CFE62_005465</name>
</gene>
<evidence type="ECO:0000256" key="4">
    <source>
        <dbReference type="ARBA" id="ARBA00022679"/>
    </source>
</evidence>
<evidence type="ECO:0000259" key="7">
    <source>
        <dbReference type="PROSITE" id="PS50109"/>
    </source>
</evidence>
<sequence>MNHPFRTIELANSTIISSILDLIGVNYSVIDTEGRYITQNKSMEIAISKGLILAENIDKPSWENCKRVMANQQREVKEEKFKDRYFLSVKQPLIEGSNCVGILVISFDITVQKQAEIAKQEFLMNMAHDLRTPLAGIIGLSSIQADSKMEPQEQQEYGQMIQGASEQLLELLNSVIEVTATEHQVEQLKKEPIDLNQLSDELQTLMQPSLQSKGLQFQVKVDSILPVIISDRIKLKRLLLNILSNAVKFTLQGRIALEINQLSAENNRAKIEIQISDTGIGIAKNNIDKIFERFYRVHPSYEGEYKGYGIGLYLVKKTVELLNGEIKVASEEGKGSCFTLSFNFSVANEDPDKNKAALQES</sequence>
<dbReference type="SMART" id="SM00388">
    <property type="entry name" value="HisKA"/>
    <property type="match status" value="1"/>
</dbReference>
<feature type="domain" description="Histidine kinase" evidence="7">
    <location>
        <begin position="125"/>
        <end position="346"/>
    </location>
</feature>
<evidence type="ECO:0000256" key="6">
    <source>
        <dbReference type="ARBA" id="ARBA00023012"/>
    </source>
</evidence>
<dbReference type="Pfam" id="PF02518">
    <property type="entry name" value="HATPase_c"/>
    <property type="match status" value="1"/>
</dbReference>
<dbReference type="InterPro" id="IPR003594">
    <property type="entry name" value="HATPase_dom"/>
</dbReference>
<dbReference type="FunFam" id="3.30.565.10:FF:000010">
    <property type="entry name" value="Sensor histidine kinase RcsC"/>
    <property type="match status" value="1"/>
</dbReference>
<dbReference type="GO" id="GO:0000155">
    <property type="term" value="F:phosphorelay sensor kinase activity"/>
    <property type="evidence" value="ECO:0007669"/>
    <property type="project" value="InterPro"/>
</dbReference>
<dbReference type="Gene3D" id="1.10.287.130">
    <property type="match status" value="1"/>
</dbReference>
<evidence type="ECO:0000313" key="9">
    <source>
        <dbReference type="Proteomes" id="UP000226429"/>
    </source>
</evidence>
<reference evidence="8 9" key="2">
    <citation type="journal article" date="2018" name="J. Invertebr. Pathol.">
        <title>'Candidatus Aquirickettsiella gammari' (Gammaproteobacteria: Legionellales: Coxiellaceae): A bacterial pathogen of the freshwater crustacean Gammarus fossarum (Malacostraca: Amphipoda).</title>
        <authorList>
            <person name="Bojko J."/>
            <person name="Dunn A.M."/>
            <person name="Stebbing P.D."/>
            <person name="van Aerle R."/>
            <person name="Bacela-Spychalska K."/>
            <person name="Bean T.P."/>
            <person name="Urrutia A."/>
            <person name="Stentiford G.D."/>
        </authorList>
    </citation>
    <scope>NUCLEOTIDE SEQUENCE [LARGE SCALE GENOMIC DNA]</scope>
    <source>
        <strain evidence="8">RA15029</strain>
    </source>
</reference>
<dbReference type="EC" id="2.7.13.3" evidence="2"/>
<dbReference type="InterPro" id="IPR050736">
    <property type="entry name" value="Sensor_HK_Regulatory"/>
</dbReference>
<dbReference type="InterPro" id="IPR036097">
    <property type="entry name" value="HisK_dim/P_sf"/>
</dbReference>
<accession>A0A370CHU9</accession>
<dbReference type="InterPro" id="IPR004358">
    <property type="entry name" value="Sig_transdc_His_kin-like_C"/>
</dbReference>
<dbReference type="PRINTS" id="PR00344">
    <property type="entry name" value="BCTRLSENSOR"/>
</dbReference>
<comment type="caution">
    <text evidence="8">The sequence shown here is derived from an EMBL/GenBank/DDBJ whole genome shotgun (WGS) entry which is preliminary data.</text>
</comment>
<evidence type="ECO:0000313" key="8">
    <source>
        <dbReference type="EMBL" id="RDH40140.1"/>
    </source>
</evidence>
<dbReference type="InterPro" id="IPR005467">
    <property type="entry name" value="His_kinase_dom"/>
</dbReference>
<dbReference type="Pfam" id="PF00512">
    <property type="entry name" value="HisKA"/>
    <property type="match status" value="1"/>
</dbReference>
<organism evidence="8 9">
    <name type="scientific">Candidatus Aquirickettsiella gammari</name>
    <dbReference type="NCBI Taxonomy" id="2016198"/>
    <lineage>
        <taxon>Bacteria</taxon>
        <taxon>Pseudomonadati</taxon>
        <taxon>Pseudomonadota</taxon>
        <taxon>Gammaproteobacteria</taxon>
        <taxon>Legionellales</taxon>
        <taxon>Coxiellaceae</taxon>
        <taxon>Candidatus Aquirickettsiella</taxon>
    </lineage>
</organism>
<reference evidence="8 9" key="1">
    <citation type="journal article" date="2017" name="Int. J. Syst. Evol. Microbiol.">
        <title>Aquarickettsiella crustaci n. gen. n. sp. (Gammaproteobacteria: Legionellales: Coxiellaceae); a bacterial pathogen of the freshwater crustacean: Gammarus fossarum (Malacostraca: Amphipoda).</title>
        <authorList>
            <person name="Bojko J."/>
            <person name="Dunn A.M."/>
            <person name="Stebbing P.D."/>
            <person name="Van Aerle R."/>
            <person name="Bacela-Spychalska K."/>
            <person name="Bean T.P."/>
            <person name="Stentiford G.D."/>
        </authorList>
    </citation>
    <scope>NUCLEOTIDE SEQUENCE [LARGE SCALE GENOMIC DNA]</scope>
    <source>
        <strain evidence="8">RA15029</strain>
    </source>
</reference>
<dbReference type="AlphaFoldDB" id="A0A370CHU9"/>
<keyword evidence="3" id="KW-0597">Phosphoprotein</keyword>
<dbReference type="Gene3D" id="3.30.565.10">
    <property type="entry name" value="Histidine kinase-like ATPase, C-terminal domain"/>
    <property type="match status" value="1"/>
</dbReference>
<dbReference type="Proteomes" id="UP000226429">
    <property type="component" value="Unassembled WGS sequence"/>
</dbReference>
<name>A0A370CHU9_9COXI</name>